<keyword evidence="12" id="KW-0325">Glycoprotein</keyword>
<comment type="similarity">
    <text evidence="3 14">Belongs to the glycosyltransferase 31 family.</text>
</comment>
<dbReference type="CTD" id="10317"/>
<dbReference type="RefSeq" id="XP_019384504.1">
    <property type="nucleotide sequence ID" value="XM_019528959.1"/>
</dbReference>
<evidence type="ECO:0000256" key="3">
    <source>
        <dbReference type="ARBA" id="ARBA00008661"/>
    </source>
</evidence>
<dbReference type="KEGG" id="cpoo:109305829"/>
<keyword evidence="5" id="KW-0808">Transferase</keyword>
<dbReference type="PANTHER" id="PTHR11214">
    <property type="entry name" value="BETA-1,3-N-ACETYLGLUCOSAMINYLTRANSFERASE"/>
    <property type="match status" value="1"/>
</dbReference>
<dbReference type="GeneID" id="109305829"/>
<keyword evidence="6" id="KW-0812">Transmembrane</keyword>
<keyword evidence="4 14" id="KW-0328">Glycosyltransferase</keyword>
<dbReference type="GO" id="GO:0005783">
    <property type="term" value="C:endoplasmic reticulum"/>
    <property type="evidence" value="ECO:0007669"/>
    <property type="project" value="TreeGrafter"/>
</dbReference>
<evidence type="ECO:0000256" key="13">
    <source>
        <dbReference type="ARBA" id="ARBA00048834"/>
    </source>
</evidence>
<dbReference type="GO" id="GO:0008499">
    <property type="term" value="F:N-acetyl-beta-D-glucosaminide beta-(1,3)-galactosyltransferase activity"/>
    <property type="evidence" value="ECO:0007669"/>
    <property type="project" value="TreeGrafter"/>
</dbReference>
<evidence type="ECO:0000256" key="8">
    <source>
        <dbReference type="ARBA" id="ARBA00022989"/>
    </source>
</evidence>
<comment type="pathway">
    <text evidence="2">Protein modification; protein glycosylation.</text>
</comment>
<keyword evidence="16" id="KW-1185">Reference proteome</keyword>
<evidence type="ECO:0000256" key="14">
    <source>
        <dbReference type="RuleBase" id="RU363063"/>
    </source>
</evidence>
<evidence type="ECO:0000256" key="10">
    <source>
        <dbReference type="ARBA" id="ARBA00023098"/>
    </source>
</evidence>
<evidence type="ECO:0000256" key="6">
    <source>
        <dbReference type="ARBA" id="ARBA00022692"/>
    </source>
</evidence>
<dbReference type="Proteomes" id="UP000594220">
    <property type="component" value="Unplaced"/>
</dbReference>
<dbReference type="PANTHER" id="PTHR11214:SF265">
    <property type="entry name" value="BETA-1,3-GALACTOSYLTRANSFERASE 5"/>
    <property type="match status" value="1"/>
</dbReference>
<dbReference type="GO" id="GO:0006629">
    <property type="term" value="P:lipid metabolic process"/>
    <property type="evidence" value="ECO:0007669"/>
    <property type="project" value="UniProtKB-KW"/>
</dbReference>
<dbReference type="Gene3D" id="3.90.550.50">
    <property type="match status" value="1"/>
</dbReference>
<evidence type="ECO:0000256" key="5">
    <source>
        <dbReference type="ARBA" id="ARBA00022679"/>
    </source>
</evidence>
<keyword evidence="10" id="KW-0443">Lipid metabolism</keyword>
<evidence type="ECO:0000256" key="9">
    <source>
        <dbReference type="ARBA" id="ARBA00023034"/>
    </source>
</evidence>
<evidence type="ECO:0000256" key="7">
    <source>
        <dbReference type="ARBA" id="ARBA00022968"/>
    </source>
</evidence>
<evidence type="ECO:0000256" key="1">
    <source>
        <dbReference type="ARBA" id="ARBA00004323"/>
    </source>
</evidence>
<dbReference type="GeneTree" id="ENSGT00940000160964"/>
<dbReference type="EC" id="2.4.1.-" evidence="14"/>
<evidence type="ECO:0000256" key="11">
    <source>
        <dbReference type="ARBA" id="ARBA00023136"/>
    </source>
</evidence>
<dbReference type="InterPro" id="IPR002659">
    <property type="entry name" value="Glyco_trans_31"/>
</dbReference>
<dbReference type="Pfam" id="PF01762">
    <property type="entry name" value="Galactosyl_T"/>
    <property type="match status" value="1"/>
</dbReference>
<dbReference type="OrthoDB" id="2139606at2759"/>
<protein>
    <recommendedName>
        <fullName evidence="14">Hexosyltransferase</fullName>
        <ecNumber evidence="14">2.4.1.-</ecNumber>
    </recommendedName>
</protein>
<keyword evidence="7" id="KW-0735">Signal-anchor</keyword>
<name>A0A7M4FCJ8_CROPO</name>
<dbReference type="Ensembl" id="ENSCPRT00005026912.1">
    <property type="protein sequence ID" value="ENSCPRP00005023050.1"/>
    <property type="gene ID" value="ENSCPRG00005016029.1"/>
</dbReference>
<evidence type="ECO:0000256" key="4">
    <source>
        <dbReference type="ARBA" id="ARBA00022676"/>
    </source>
</evidence>
<keyword evidence="8" id="KW-1133">Transmembrane helix</keyword>
<sequence>MEKSGMAFKVSRMFICLIAIASFLCLCFYTTLNWSDICILCPKGEVVSSVTHFKKDTERFLQLPDMDCSKNPPFLVLLVTSSWDQKAARMAIRQTWGKERLIAGKRIITFFLLGSTENQDEQTDVLTESQAYKDIIQKGFIDTYYNLTLKTMMGMEWVHKFCQQSSFVMKTDSDVFVNVFYLTELLLRKNKSSNFFTGFLKMNESPIRQVFSKWYVSKYEYPGSTYPPFCSGTGYVFSTDVASQVLNISRSVPFLKLEDVYIGLCLAKLQIKLEELNSKQTFFPIKLEFSLCRFVTCHFITPREQQDYWSQLEKSVDNMPSCLTQLKQESDTQKSRGAVFTQAKLSLKSGHGPIH</sequence>
<organism evidence="15 16">
    <name type="scientific">Crocodylus porosus</name>
    <name type="common">Saltwater crocodile</name>
    <name type="synonym">Estuarine crocodile</name>
    <dbReference type="NCBI Taxonomy" id="8502"/>
    <lineage>
        <taxon>Eukaryota</taxon>
        <taxon>Metazoa</taxon>
        <taxon>Chordata</taxon>
        <taxon>Craniata</taxon>
        <taxon>Vertebrata</taxon>
        <taxon>Euteleostomi</taxon>
        <taxon>Archelosauria</taxon>
        <taxon>Archosauria</taxon>
        <taxon>Crocodylia</taxon>
        <taxon>Longirostres</taxon>
        <taxon>Crocodylidae</taxon>
        <taxon>Crocodylus</taxon>
    </lineage>
</organism>
<dbReference type="OMA" id="HSQQTFF"/>
<dbReference type="GO" id="GO:0006493">
    <property type="term" value="P:protein O-linked glycosylation"/>
    <property type="evidence" value="ECO:0007669"/>
    <property type="project" value="TreeGrafter"/>
</dbReference>
<gene>
    <name evidence="15" type="primary">B3GALT5</name>
</gene>
<dbReference type="GO" id="GO:0009617">
    <property type="term" value="P:response to bacterium"/>
    <property type="evidence" value="ECO:0007669"/>
    <property type="project" value="Ensembl"/>
</dbReference>
<evidence type="ECO:0000313" key="16">
    <source>
        <dbReference type="Proteomes" id="UP000594220"/>
    </source>
</evidence>
<dbReference type="GO" id="GO:0000139">
    <property type="term" value="C:Golgi membrane"/>
    <property type="evidence" value="ECO:0007669"/>
    <property type="project" value="UniProtKB-SubCell"/>
</dbReference>
<reference evidence="15" key="1">
    <citation type="submission" date="2025-08" db="UniProtKB">
        <authorList>
            <consortium name="Ensembl"/>
        </authorList>
    </citation>
    <scope>IDENTIFICATION</scope>
</reference>
<reference evidence="15" key="2">
    <citation type="submission" date="2025-09" db="UniProtKB">
        <authorList>
            <consortium name="Ensembl"/>
        </authorList>
    </citation>
    <scope>IDENTIFICATION</scope>
</reference>
<comment type="catalytic activity">
    <reaction evidence="13">
        <text>a globoside Gb4Cer (d18:1(4E)) + UDP-alpha-D-galactose = a globoside GalGb4Cer (d18:1(4E)) + UDP + H(+)</text>
        <dbReference type="Rhea" id="RHEA:41996"/>
        <dbReference type="ChEBI" id="CHEBI:15378"/>
        <dbReference type="ChEBI" id="CHEBI:18259"/>
        <dbReference type="ChEBI" id="CHEBI:58223"/>
        <dbReference type="ChEBI" id="CHEBI:62571"/>
        <dbReference type="ChEBI" id="CHEBI:66914"/>
    </reaction>
    <physiologicalReaction direction="left-to-right" evidence="13">
        <dbReference type="Rhea" id="RHEA:41997"/>
    </physiologicalReaction>
</comment>
<accession>A0A7M4FCJ8</accession>
<keyword evidence="11" id="KW-0472">Membrane</keyword>
<comment type="subcellular location">
    <subcellularLocation>
        <location evidence="1 14">Golgi apparatus membrane</location>
        <topology evidence="1 14">Single-pass type II membrane protein</topology>
    </subcellularLocation>
</comment>
<evidence type="ECO:0000256" key="2">
    <source>
        <dbReference type="ARBA" id="ARBA00004922"/>
    </source>
</evidence>
<keyword evidence="9 14" id="KW-0333">Golgi apparatus</keyword>
<dbReference type="FunFam" id="3.90.550.50:FF:000001">
    <property type="entry name" value="Hexosyltransferase"/>
    <property type="match status" value="1"/>
</dbReference>
<dbReference type="AlphaFoldDB" id="A0A7M4FCJ8"/>
<proteinExistence type="inferred from homology"/>
<evidence type="ECO:0000313" key="15">
    <source>
        <dbReference type="Ensembl" id="ENSCPRP00005023050.1"/>
    </source>
</evidence>
<evidence type="ECO:0000256" key="12">
    <source>
        <dbReference type="ARBA" id="ARBA00023180"/>
    </source>
</evidence>